<dbReference type="RefSeq" id="XP_004031152.1">
    <property type="nucleotide sequence ID" value="XM_004031104.1"/>
</dbReference>
<evidence type="ECO:0000313" key="2">
    <source>
        <dbReference type="Proteomes" id="UP000008983"/>
    </source>
</evidence>
<evidence type="ECO:0000313" key="1">
    <source>
        <dbReference type="EMBL" id="EGR29916.1"/>
    </source>
</evidence>
<dbReference type="GeneID" id="14906028"/>
<dbReference type="Proteomes" id="UP000008983">
    <property type="component" value="Unassembled WGS sequence"/>
</dbReference>
<dbReference type="InterPro" id="IPR015915">
    <property type="entry name" value="Kelch-typ_b-propeller"/>
</dbReference>
<dbReference type="AlphaFoldDB" id="G0QXZ1"/>
<keyword evidence="2" id="KW-1185">Reference proteome</keyword>
<dbReference type="EMBL" id="GL984092">
    <property type="protein sequence ID" value="EGR29916.1"/>
    <property type="molecule type" value="Genomic_DNA"/>
</dbReference>
<protein>
    <submittedName>
        <fullName evidence="1">Kelch motif family protein, putative</fullName>
    </submittedName>
</protein>
<gene>
    <name evidence="1" type="ORF">IMG5_146070</name>
</gene>
<proteinExistence type="predicted"/>
<dbReference type="SUPFAM" id="SSF50965">
    <property type="entry name" value="Galactose oxidase, central domain"/>
    <property type="match status" value="1"/>
</dbReference>
<sequence length="182" mass="20833">MKALLDKFNNDINLIIEQNDLDNTRTIFLMKLDFELPKEYSSLITSKGDFLIIGGGLNQNRELCGVIEVFDQVNQNWQTIDPNVFEENIEPDFNIYAQVGCVSINQDEVYVFGGVDANGQKQKLNYVISFQNGEACIENINVFDILQGRSFRNVQCFIKNNQVLFLDKQTLGVCSSFGWNFY</sequence>
<organism evidence="1 2">
    <name type="scientific">Ichthyophthirius multifiliis</name>
    <name type="common">White spot disease agent</name>
    <name type="synonym">Ich</name>
    <dbReference type="NCBI Taxonomy" id="5932"/>
    <lineage>
        <taxon>Eukaryota</taxon>
        <taxon>Sar</taxon>
        <taxon>Alveolata</taxon>
        <taxon>Ciliophora</taxon>
        <taxon>Intramacronucleata</taxon>
        <taxon>Oligohymenophorea</taxon>
        <taxon>Hymenostomatida</taxon>
        <taxon>Ophryoglenina</taxon>
        <taxon>Ichthyophthirius</taxon>
    </lineage>
</organism>
<dbReference type="InterPro" id="IPR011043">
    <property type="entry name" value="Gal_Oxase/kelch_b-propeller"/>
</dbReference>
<dbReference type="Gene3D" id="2.120.10.80">
    <property type="entry name" value="Kelch-type beta propeller"/>
    <property type="match status" value="1"/>
</dbReference>
<reference evidence="1 2" key="1">
    <citation type="submission" date="2011-07" db="EMBL/GenBank/DDBJ databases">
        <authorList>
            <person name="Coyne R."/>
            <person name="Brami D."/>
            <person name="Johnson J."/>
            <person name="Hostetler J."/>
            <person name="Hannick L."/>
            <person name="Clark T."/>
            <person name="Cassidy-Hanley D."/>
            <person name="Inman J."/>
        </authorList>
    </citation>
    <scope>NUCLEOTIDE SEQUENCE [LARGE SCALE GENOMIC DNA]</scope>
    <source>
        <strain evidence="1 2">G5</strain>
    </source>
</reference>
<accession>G0QXZ1</accession>
<name>G0QXZ1_ICHMU</name>
<dbReference type="InParanoid" id="G0QXZ1"/>